<dbReference type="Proteomes" id="UP000528734">
    <property type="component" value="Unassembled WGS sequence"/>
</dbReference>
<keyword evidence="2" id="KW-0472">Membrane</keyword>
<feature type="transmembrane region" description="Helical" evidence="2">
    <location>
        <begin position="25"/>
        <end position="46"/>
    </location>
</feature>
<comment type="caution">
    <text evidence="4">The sequence shown here is derived from an EMBL/GenBank/DDBJ whole genome shotgun (WGS) entry which is preliminary data.</text>
</comment>
<dbReference type="Pfam" id="PF13400">
    <property type="entry name" value="Tad"/>
    <property type="match status" value="1"/>
</dbReference>
<keyword evidence="2" id="KW-1133">Transmembrane helix</keyword>
<feature type="compositionally biased region" description="Polar residues" evidence="1">
    <location>
        <begin position="365"/>
        <end position="379"/>
    </location>
</feature>
<dbReference type="RefSeq" id="WP_171712340.1">
    <property type="nucleotide sequence ID" value="NZ_JAAVLW010000007.1"/>
</dbReference>
<name>A0A7Y4H7X0_9BRAD</name>
<evidence type="ECO:0000313" key="5">
    <source>
        <dbReference type="Proteomes" id="UP000528734"/>
    </source>
</evidence>
<dbReference type="InterPro" id="IPR036465">
    <property type="entry name" value="vWFA_dom_sf"/>
</dbReference>
<accession>A0A7Y4H7X0</accession>
<dbReference type="SUPFAM" id="SSF53300">
    <property type="entry name" value="vWA-like"/>
    <property type="match status" value="1"/>
</dbReference>
<dbReference type="Gene3D" id="3.40.50.410">
    <property type="entry name" value="von Willebrand factor, type A domain"/>
    <property type="match status" value="2"/>
</dbReference>
<evidence type="ECO:0000259" key="3">
    <source>
        <dbReference type="Pfam" id="PF13400"/>
    </source>
</evidence>
<reference evidence="4 5" key="1">
    <citation type="submission" date="2020-03" db="EMBL/GenBank/DDBJ databases">
        <title>Bradyrhizobium diversity isolated from nodules of Muelleranthus trifoliolatus.</title>
        <authorList>
            <person name="Klepa M."/>
            <person name="Helene L."/>
            <person name="Hungria M."/>
        </authorList>
    </citation>
    <scope>NUCLEOTIDE SEQUENCE [LARGE SCALE GENOMIC DNA]</scope>
    <source>
        <strain evidence="4 5">WSM 1744</strain>
    </source>
</reference>
<dbReference type="AlphaFoldDB" id="A0A7Y4H7X0"/>
<dbReference type="InterPro" id="IPR028087">
    <property type="entry name" value="Tad_N"/>
</dbReference>
<feature type="domain" description="Putative Flp pilus-assembly TadG-like N-terminal" evidence="3">
    <location>
        <begin position="23"/>
        <end position="65"/>
    </location>
</feature>
<evidence type="ECO:0000256" key="2">
    <source>
        <dbReference type="SAM" id="Phobius"/>
    </source>
</evidence>
<protein>
    <submittedName>
        <fullName evidence="4">TadE/TadG family protein</fullName>
    </submittedName>
</protein>
<proteinExistence type="predicted"/>
<gene>
    <name evidence="4" type="ORF">HCN50_23960</name>
</gene>
<evidence type="ECO:0000313" key="4">
    <source>
        <dbReference type="EMBL" id="NOJ49266.1"/>
    </source>
</evidence>
<feature type="region of interest" description="Disordered" evidence="1">
    <location>
        <begin position="354"/>
        <end position="380"/>
    </location>
</feature>
<organism evidence="4 5">
    <name type="scientific">Bradyrhizobium archetypum</name>
    <dbReference type="NCBI Taxonomy" id="2721160"/>
    <lineage>
        <taxon>Bacteria</taxon>
        <taxon>Pseudomonadati</taxon>
        <taxon>Pseudomonadota</taxon>
        <taxon>Alphaproteobacteria</taxon>
        <taxon>Hyphomicrobiales</taxon>
        <taxon>Nitrobacteraceae</taxon>
        <taxon>Bradyrhizobium</taxon>
    </lineage>
</organism>
<keyword evidence="5" id="KW-1185">Reference proteome</keyword>
<sequence>MLDTVVFRRIRTAARRFAGANEGNIAILFGIAVIPIITFVGAAIDYTRASSARSSMQAALDSTALMLGKDLTEGTITASQISDKADAYFRALYTNTEAKSVAITASYTQNSGKGSTVLVNGSGAIDTGFMRVVGYPTLGFNTSSTSAWGSKRMRVAMVLDNTGSMDQNGKMDAMKKAATDMITDLSKYWKKTGDVYISIIPFAKDVNVGTANVNASWINWSEWEAEPPILNDKNASINADFKTAKAGSDCPFTRNTHGFVCMDRPATQSGAQTRSTIPSNGYICPGLDNGKWPGKANIYYNGCYTTTTGSSASCGAFDATRCTCSGSGSSKVCHFWRGDDTAATAAARPAHSTWTGCINDRDQPNDTTNIDPGSSNDGTPSKRFYAEQWSQCIASTVTPMSDSWQTLKDQVNAMTANGNTNQAVGLAWGWQSLSTENGPIKAPSKDSDYIYQDFIVLLSDGLNTQNRWSSSTSSIDARQKILCQNIKDDKLHPVTVFTIQVNINKIDPQSQVLKECATPDGSFQMITSATQTSDAFKNILTQISKLRVAK</sequence>
<dbReference type="EMBL" id="JAAVLW010000007">
    <property type="protein sequence ID" value="NOJ49266.1"/>
    <property type="molecule type" value="Genomic_DNA"/>
</dbReference>
<keyword evidence="2" id="KW-0812">Transmembrane</keyword>
<evidence type="ECO:0000256" key="1">
    <source>
        <dbReference type="SAM" id="MobiDB-lite"/>
    </source>
</evidence>